<evidence type="ECO:0000259" key="1">
    <source>
        <dbReference type="Pfam" id="PF13482"/>
    </source>
</evidence>
<dbReference type="InterPro" id="IPR038720">
    <property type="entry name" value="YprB_RNase_H-like_dom"/>
</dbReference>
<dbReference type="InterPro" id="IPR011990">
    <property type="entry name" value="TPR-like_helical_dom_sf"/>
</dbReference>
<dbReference type="GO" id="GO:0003676">
    <property type="term" value="F:nucleic acid binding"/>
    <property type="evidence" value="ECO:0007669"/>
    <property type="project" value="InterPro"/>
</dbReference>
<organism evidence="2 3">
    <name type="scientific">Priestia megaterium</name>
    <name type="common">Bacillus megaterium</name>
    <dbReference type="NCBI Taxonomy" id="1404"/>
    <lineage>
        <taxon>Bacteria</taxon>
        <taxon>Bacillati</taxon>
        <taxon>Bacillota</taxon>
        <taxon>Bacilli</taxon>
        <taxon>Bacillales</taxon>
        <taxon>Bacillaceae</taxon>
        <taxon>Priestia</taxon>
    </lineage>
</organism>
<dbReference type="Gene3D" id="1.25.40.10">
    <property type="entry name" value="Tetratricopeptide repeat domain"/>
    <property type="match status" value="1"/>
</dbReference>
<proteinExistence type="predicted"/>
<evidence type="ECO:0000313" key="3">
    <source>
        <dbReference type="Proteomes" id="UP000501868"/>
    </source>
</evidence>
<dbReference type="Pfam" id="PF13482">
    <property type="entry name" value="RNase_H_2"/>
    <property type="match status" value="1"/>
</dbReference>
<dbReference type="Gene3D" id="3.30.420.10">
    <property type="entry name" value="Ribonuclease H-like superfamily/Ribonuclease H"/>
    <property type="match status" value="1"/>
</dbReference>
<dbReference type="SUPFAM" id="SSF48452">
    <property type="entry name" value="TPR-like"/>
    <property type="match status" value="1"/>
</dbReference>
<dbReference type="InterPro" id="IPR012337">
    <property type="entry name" value="RNaseH-like_sf"/>
</dbReference>
<dbReference type="InterPro" id="IPR036397">
    <property type="entry name" value="RNaseH_sf"/>
</dbReference>
<name>A0A6H1P819_PRIMG</name>
<dbReference type="EMBL" id="CP051128">
    <property type="protein sequence ID" value="QIZ09678.1"/>
    <property type="molecule type" value="Genomic_DNA"/>
</dbReference>
<dbReference type="Proteomes" id="UP000501868">
    <property type="component" value="Chromosome"/>
</dbReference>
<sequence>MSLKNKLNRLKPHLSVGVQSEKISTPPLAVNIEVPFKEQWEQENVFPYFMDQNYCLIREVKYPLSYQHGHYCFRDFLTAVDIWNKQPVNHPLSAEGHQAEELFFFDTETTGLGGGVGNTIFLLGYASISGDSLILRQHILPNPGAEVPLYQSFLEKVNYKTLVTYNGKSFDWPQVKTRHTLVREHVPKLPQFGHFDLFHAARRLWKHKLDRLKLAVVEKEVLGVERVDDIPGFLAPMIYFEFIDSKQPDGMLGILKHNEIDILSLVTLYTHITFQLCGTDTSQTRPESFEVGRWFASLGEQNEAEKVLTKLANGSDFTSYQAKHALAIQHKRERDWERARKLFSDVVDSGDKPMMVDACLELTKIHEHRLKDYQLALDYCQKAIMIVSQFEKPPKITDQKSLEKLKFRLSRLERKNVK</sequence>
<feature type="domain" description="YprB ribonuclease H-like" evidence="1">
    <location>
        <begin position="104"/>
        <end position="272"/>
    </location>
</feature>
<reference evidence="2 3" key="1">
    <citation type="submission" date="2020-04" db="EMBL/GenBank/DDBJ databases">
        <title>Genome-Wide Identification of 5-Methylcytosine Sites in Bacterial Genomes By High-Throughput Sequencing of MspJI Restriction Fragments.</title>
        <authorList>
            <person name="Wu V."/>
        </authorList>
    </citation>
    <scope>NUCLEOTIDE SEQUENCE [LARGE SCALE GENOMIC DNA]</scope>
    <source>
        <strain evidence="2 3">S2</strain>
    </source>
</reference>
<dbReference type="AlphaFoldDB" id="A0A6H1P819"/>
<evidence type="ECO:0000313" key="2">
    <source>
        <dbReference type="EMBL" id="QIZ09678.1"/>
    </source>
</evidence>
<reference evidence="2 3" key="2">
    <citation type="submission" date="2020-04" db="EMBL/GenBank/DDBJ databases">
        <authorList>
            <person name="Fomenkov A."/>
            <person name="Anton B.P."/>
            <person name="Roberts R.J."/>
        </authorList>
    </citation>
    <scope>NUCLEOTIDE SEQUENCE [LARGE SCALE GENOMIC DNA]</scope>
    <source>
        <strain evidence="2 3">S2</strain>
    </source>
</reference>
<accession>A0A6H1P819</accession>
<gene>
    <name evidence="2" type="ORF">HFZ78_25830</name>
</gene>
<dbReference type="PANTHER" id="PTHR38462:SF1">
    <property type="entry name" value="YPRB RIBONUCLEASE H-LIKE DOMAIN-CONTAINING PROTEIN"/>
    <property type="match status" value="1"/>
</dbReference>
<protein>
    <recommendedName>
        <fullName evidence="1">YprB ribonuclease H-like domain-containing protein</fullName>
    </recommendedName>
</protein>
<dbReference type="PANTHER" id="PTHR38462">
    <property type="entry name" value="EXONUCLEASE-LIKE PROTEIN"/>
    <property type="match status" value="1"/>
</dbReference>
<dbReference type="SUPFAM" id="SSF53098">
    <property type="entry name" value="Ribonuclease H-like"/>
    <property type="match status" value="1"/>
</dbReference>